<dbReference type="RefSeq" id="WP_345338807.1">
    <property type="nucleotide sequence ID" value="NZ_BAABLI010000007.1"/>
</dbReference>
<evidence type="ECO:0000313" key="2">
    <source>
        <dbReference type="EMBL" id="MFD2094641.1"/>
    </source>
</evidence>
<dbReference type="NCBIfam" id="NF003757">
    <property type="entry name" value="PRK05350.1"/>
    <property type="match status" value="1"/>
</dbReference>
<protein>
    <submittedName>
        <fullName evidence="2">Acyl carrier protein</fullName>
    </submittedName>
</protein>
<sequence>MYTRDQIFQEVKQAMVELFELEPSEVVPEATLYDELELDSIDAVDLVVRMQAFTGEKLAPQEFRSVRTVDDVVAALQGLLGECSNA</sequence>
<reference evidence="3" key="1">
    <citation type="journal article" date="2019" name="Int. J. Syst. Evol. Microbiol.">
        <title>The Global Catalogue of Microorganisms (GCM) 10K type strain sequencing project: providing services to taxonomists for standard genome sequencing and annotation.</title>
        <authorList>
            <consortium name="The Broad Institute Genomics Platform"/>
            <consortium name="The Broad Institute Genome Sequencing Center for Infectious Disease"/>
            <person name="Wu L."/>
            <person name="Ma J."/>
        </authorList>
    </citation>
    <scope>NUCLEOTIDE SEQUENCE [LARGE SCALE GENOMIC DNA]</scope>
    <source>
        <strain evidence="3">CGMCC 1.10992</strain>
    </source>
</reference>
<name>A0ABW4XGL4_9GAMM</name>
<evidence type="ECO:0000259" key="1">
    <source>
        <dbReference type="PROSITE" id="PS50075"/>
    </source>
</evidence>
<evidence type="ECO:0000313" key="3">
    <source>
        <dbReference type="Proteomes" id="UP001597380"/>
    </source>
</evidence>
<organism evidence="2 3">
    <name type="scientific">Corallincola platygyrae</name>
    <dbReference type="NCBI Taxonomy" id="1193278"/>
    <lineage>
        <taxon>Bacteria</taxon>
        <taxon>Pseudomonadati</taxon>
        <taxon>Pseudomonadota</taxon>
        <taxon>Gammaproteobacteria</taxon>
        <taxon>Alteromonadales</taxon>
        <taxon>Psychromonadaceae</taxon>
        <taxon>Corallincola</taxon>
    </lineage>
</organism>
<dbReference type="PROSITE" id="PS50075">
    <property type="entry name" value="CARRIER"/>
    <property type="match status" value="1"/>
</dbReference>
<keyword evidence="3" id="KW-1185">Reference proteome</keyword>
<comment type="caution">
    <text evidence="2">The sequence shown here is derived from an EMBL/GenBank/DDBJ whole genome shotgun (WGS) entry which is preliminary data.</text>
</comment>
<dbReference type="InterPro" id="IPR036736">
    <property type="entry name" value="ACP-like_sf"/>
</dbReference>
<accession>A0ABW4XGL4</accession>
<dbReference type="Pfam" id="PF00550">
    <property type="entry name" value="PP-binding"/>
    <property type="match status" value="1"/>
</dbReference>
<dbReference type="Proteomes" id="UP001597380">
    <property type="component" value="Unassembled WGS sequence"/>
</dbReference>
<dbReference type="InterPro" id="IPR009081">
    <property type="entry name" value="PP-bd_ACP"/>
</dbReference>
<proteinExistence type="predicted"/>
<dbReference type="EMBL" id="JBHUHT010000004">
    <property type="protein sequence ID" value="MFD2094641.1"/>
    <property type="molecule type" value="Genomic_DNA"/>
</dbReference>
<gene>
    <name evidence="2" type="ORF">ACFSJ3_01470</name>
</gene>
<dbReference type="SUPFAM" id="SSF47336">
    <property type="entry name" value="ACP-like"/>
    <property type="match status" value="1"/>
</dbReference>
<feature type="domain" description="Carrier" evidence="1">
    <location>
        <begin position="5"/>
        <end position="80"/>
    </location>
</feature>
<dbReference type="Gene3D" id="1.10.1200.10">
    <property type="entry name" value="ACP-like"/>
    <property type="match status" value="1"/>
</dbReference>